<sequence>IEQGDALFGSTPEEAWQRIAEAHPLGRVGEPEEVAQAVLFLASDEAAFITGVALPVDGGFDAGPPPRRPAQ</sequence>
<dbReference type="AlphaFoldDB" id="A0A0F9E4J2"/>
<accession>A0A0F9E4J2</accession>
<keyword evidence="2" id="KW-0560">Oxidoreductase</keyword>
<dbReference type="GO" id="GO:0016491">
    <property type="term" value="F:oxidoreductase activity"/>
    <property type="evidence" value="ECO:0007669"/>
    <property type="project" value="UniProtKB-KW"/>
</dbReference>
<dbReference type="InterPro" id="IPR002347">
    <property type="entry name" value="SDR_fam"/>
</dbReference>
<comment type="similarity">
    <text evidence="1">Belongs to the short-chain dehydrogenases/reductases (SDR) family.</text>
</comment>
<comment type="caution">
    <text evidence="3">The sequence shown here is derived from an EMBL/GenBank/DDBJ whole genome shotgun (WGS) entry which is preliminary data.</text>
</comment>
<evidence type="ECO:0000256" key="2">
    <source>
        <dbReference type="ARBA" id="ARBA00023002"/>
    </source>
</evidence>
<gene>
    <name evidence="3" type="ORF">LCGC14_2470300</name>
</gene>
<protein>
    <recommendedName>
        <fullName evidence="4">Short-chain dehydrogenase/reductase SDR</fullName>
    </recommendedName>
</protein>
<reference evidence="3" key="1">
    <citation type="journal article" date="2015" name="Nature">
        <title>Complex archaea that bridge the gap between prokaryotes and eukaryotes.</title>
        <authorList>
            <person name="Spang A."/>
            <person name="Saw J.H."/>
            <person name="Jorgensen S.L."/>
            <person name="Zaremba-Niedzwiedzka K."/>
            <person name="Martijn J."/>
            <person name="Lind A.E."/>
            <person name="van Eijk R."/>
            <person name="Schleper C."/>
            <person name="Guy L."/>
            <person name="Ettema T.J."/>
        </authorList>
    </citation>
    <scope>NUCLEOTIDE SEQUENCE</scope>
</reference>
<dbReference type="PANTHER" id="PTHR24321">
    <property type="entry name" value="DEHYDROGENASES, SHORT CHAIN"/>
    <property type="match status" value="1"/>
</dbReference>
<evidence type="ECO:0000313" key="3">
    <source>
        <dbReference type="EMBL" id="KKL18958.1"/>
    </source>
</evidence>
<dbReference type="PANTHER" id="PTHR24321:SF8">
    <property type="entry name" value="ESTRADIOL 17-BETA-DEHYDROGENASE 8-RELATED"/>
    <property type="match status" value="1"/>
</dbReference>
<dbReference type="Pfam" id="PF13561">
    <property type="entry name" value="adh_short_C2"/>
    <property type="match status" value="1"/>
</dbReference>
<dbReference type="SUPFAM" id="SSF51735">
    <property type="entry name" value="NAD(P)-binding Rossmann-fold domains"/>
    <property type="match status" value="1"/>
</dbReference>
<evidence type="ECO:0008006" key="4">
    <source>
        <dbReference type="Google" id="ProtNLM"/>
    </source>
</evidence>
<proteinExistence type="inferred from homology"/>
<feature type="non-terminal residue" evidence="3">
    <location>
        <position position="1"/>
    </location>
</feature>
<dbReference type="EMBL" id="LAZR01038664">
    <property type="protein sequence ID" value="KKL18958.1"/>
    <property type="molecule type" value="Genomic_DNA"/>
</dbReference>
<dbReference type="Gene3D" id="3.40.50.720">
    <property type="entry name" value="NAD(P)-binding Rossmann-like Domain"/>
    <property type="match status" value="1"/>
</dbReference>
<dbReference type="InterPro" id="IPR036291">
    <property type="entry name" value="NAD(P)-bd_dom_sf"/>
</dbReference>
<name>A0A0F9E4J2_9ZZZZ</name>
<organism evidence="3">
    <name type="scientific">marine sediment metagenome</name>
    <dbReference type="NCBI Taxonomy" id="412755"/>
    <lineage>
        <taxon>unclassified sequences</taxon>
        <taxon>metagenomes</taxon>
        <taxon>ecological metagenomes</taxon>
    </lineage>
</organism>
<evidence type="ECO:0000256" key="1">
    <source>
        <dbReference type="ARBA" id="ARBA00006484"/>
    </source>
</evidence>